<evidence type="ECO:0000256" key="4">
    <source>
        <dbReference type="ARBA" id="ARBA00022692"/>
    </source>
</evidence>
<dbReference type="GO" id="GO:0005464">
    <property type="term" value="F:UDP-xylose transmembrane transporter activity"/>
    <property type="evidence" value="ECO:0007669"/>
    <property type="project" value="TreeGrafter"/>
</dbReference>
<dbReference type="OMA" id="GPCWKEG"/>
<feature type="transmembrane region" description="Helical" evidence="7">
    <location>
        <begin position="190"/>
        <end position="210"/>
    </location>
</feature>
<evidence type="ECO:0000313" key="9">
    <source>
        <dbReference type="Proteomes" id="UP000271162"/>
    </source>
</evidence>
<evidence type="ECO:0000313" key="10">
    <source>
        <dbReference type="WBParaSite" id="NBR_0001066901-mRNA-1"/>
    </source>
</evidence>
<gene>
    <name evidence="8" type="ORF">NBR_LOCUS10670</name>
</gene>
<dbReference type="Pfam" id="PF08449">
    <property type="entry name" value="UAA"/>
    <property type="match status" value="1"/>
</dbReference>
<keyword evidence="3" id="KW-0813">Transport</keyword>
<feature type="transmembrane region" description="Helical" evidence="7">
    <location>
        <begin position="34"/>
        <end position="55"/>
    </location>
</feature>
<accession>A0A0N4Y471</accession>
<dbReference type="PANTHER" id="PTHR10778:SF16">
    <property type="entry name" value="UAA TRANSPORTER"/>
    <property type="match status" value="1"/>
</dbReference>
<evidence type="ECO:0000313" key="8">
    <source>
        <dbReference type="EMBL" id="VDL74259.1"/>
    </source>
</evidence>
<feature type="transmembrane region" description="Helical" evidence="7">
    <location>
        <begin position="89"/>
        <end position="110"/>
    </location>
</feature>
<reference evidence="10" key="1">
    <citation type="submission" date="2017-02" db="UniProtKB">
        <authorList>
            <consortium name="WormBaseParasite"/>
        </authorList>
    </citation>
    <scope>IDENTIFICATION</scope>
</reference>
<feature type="transmembrane region" description="Helical" evidence="7">
    <location>
        <begin position="150"/>
        <end position="169"/>
    </location>
</feature>
<protein>
    <submittedName>
        <fullName evidence="10">UDP-xylose and UDP-N-acetylglucosamine transporter (inferred by orthology to a human protein)</fullName>
    </submittedName>
</protein>
<feature type="transmembrane region" description="Helical" evidence="7">
    <location>
        <begin position="64"/>
        <end position="83"/>
    </location>
</feature>
<evidence type="ECO:0000256" key="5">
    <source>
        <dbReference type="ARBA" id="ARBA00022989"/>
    </source>
</evidence>
<comment type="similarity">
    <text evidence="2">Belongs to the nucleotide-sugar transporter family. SLC35B subfamily.</text>
</comment>
<sequence>MSTSAIAGTLVGCVGCQAAIEFLQREVKDILNLFSLVSCIFVTLEGLLFHSKAFIVSRRIPTRVYFKIVIIFFVVNICNNFAIGCDVSFPLFIIFKSGSLLANIVLGFFLRNHFYSRKKITSVILVTIGIIVFTLASYESKPQSESSATFRILNVPPFFIGWSDFYFIFHEDMYRVYGKHPKECMFMVHFLSIPFYAVLGGEIVSSFHAVNETRPIALFGVDLVLPIAWWCIILICFLQ</sequence>
<dbReference type="EMBL" id="UYSL01020363">
    <property type="protein sequence ID" value="VDL74259.1"/>
    <property type="molecule type" value="Genomic_DNA"/>
</dbReference>
<keyword evidence="6 7" id="KW-0472">Membrane</keyword>
<keyword evidence="5 7" id="KW-1133">Transmembrane helix</keyword>
<evidence type="ECO:0000256" key="6">
    <source>
        <dbReference type="ARBA" id="ARBA00023136"/>
    </source>
</evidence>
<dbReference type="AlphaFoldDB" id="A0A0N4Y471"/>
<evidence type="ECO:0000256" key="1">
    <source>
        <dbReference type="ARBA" id="ARBA00004141"/>
    </source>
</evidence>
<feature type="transmembrane region" description="Helical" evidence="7">
    <location>
        <begin position="122"/>
        <end position="138"/>
    </location>
</feature>
<evidence type="ECO:0000256" key="7">
    <source>
        <dbReference type="SAM" id="Phobius"/>
    </source>
</evidence>
<evidence type="ECO:0000256" key="2">
    <source>
        <dbReference type="ARBA" id="ARBA00010694"/>
    </source>
</evidence>
<evidence type="ECO:0000256" key="3">
    <source>
        <dbReference type="ARBA" id="ARBA00022448"/>
    </source>
</evidence>
<name>A0A0N4Y471_NIPBR</name>
<keyword evidence="9" id="KW-1185">Reference proteome</keyword>
<dbReference type="GO" id="GO:0005462">
    <property type="term" value="F:UDP-N-acetylglucosamine transmembrane transporter activity"/>
    <property type="evidence" value="ECO:0007669"/>
    <property type="project" value="TreeGrafter"/>
</dbReference>
<dbReference type="STRING" id="27835.A0A0N4Y471"/>
<dbReference type="Proteomes" id="UP000271162">
    <property type="component" value="Unassembled WGS sequence"/>
</dbReference>
<feature type="transmembrane region" description="Helical" evidence="7">
    <location>
        <begin position="216"/>
        <end position="238"/>
    </location>
</feature>
<reference evidence="8 9" key="2">
    <citation type="submission" date="2018-11" db="EMBL/GenBank/DDBJ databases">
        <authorList>
            <consortium name="Pathogen Informatics"/>
        </authorList>
    </citation>
    <scope>NUCLEOTIDE SEQUENCE [LARGE SCALE GENOMIC DNA]</scope>
</reference>
<proteinExistence type="inferred from homology"/>
<dbReference type="GO" id="GO:0005789">
    <property type="term" value="C:endoplasmic reticulum membrane"/>
    <property type="evidence" value="ECO:0007669"/>
    <property type="project" value="TreeGrafter"/>
</dbReference>
<dbReference type="GO" id="GO:0000139">
    <property type="term" value="C:Golgi membrane"/>
    <property type="evidence" value="ECO:0007669"/>
    <property type="project" value="TreeGrafter"/>
</dbReference>
<dbReference type="InterPro" id="IPR013657">
    <property type="entry name" value="SCL35B1-4/HUT1"/>
</dbReference>
<dbReference type="PANTHER" id="PTHR10778">
    <property type="entry name" value="SOLUTE CARRIER FAMILY 35 MEMBER B"/>
    <property type="match status" value="1"/>
</dbReference>
<organism evidence="10">
    <name type="scientific">Nippostrongylus brasiliensis</name>
    <name type="common">Rat hookworm</name>
    <dbReference type="NCBI Taxonomy" id="27835"/>
    <lineage>
        <taxon>Eukaryota</taxon>
        <taxon>Metazoa</taxon>
        <taxon>Ecdysozoa</taxon>
        <taxon>Nematoda</taxon>
        <taxon>Chromadorea</taxon>
        <taxon>Rhabditida</taxon>
        <taxon>Rhabditina</taxon>
        <taxon>Rhabditomorpha</taxon>
        <taxon>Strongyloidea</taxon>
        <taxon>Heligmosomidae</taxon>
        <taxon>Nippostrongylus</taxon>
    </lineage>
</organism>
<comment type="subcellular location">
    <subcellularLocation>
        <location evidence="1">Membrane</location>
        <topology evidence="1">Multi-pass membrane protein</topology>
    </subcellularLocation>
</comment>
<keyword evidence="4 7" id="KW-0812">Transmembrane</keyword>
<dbReference type="WBParaSite" id="NBR_0001066901-mRNA-1">
    <property type="protein sequence ID" value="NBR_0001066901-mRNA-1"/>
    <property type="gene ID" value="NBR_0001066901"/>
</dbReference>